<evidence type="ECO:0000256" key="2">
    <source>
        <dbReference type="SAM" id="MobiDB-lite"/>
    </source>
</evidence>
<evidence type="ECO:0000313" key="6">
    <source>
        <dbReference type="Proteomes" id="UP000177876"/>
    </source>
</evidence>
<dbReference type="InterPro" id="IPR036034">
    <property type="entry name" value="PDZ_sf"/>
</dbReference>
<evidence type="ECO:0000313" key="5">
    <source>
        <dbReference type="EMBL" id="OFW59490.1"/>
    </source>
</evidence>
<dbReference type="SUPFAM" id="SSF54211">
    <property type="entry name" value="Ribosomal protein S5 domain 2-like"/>
    <property type="match status" value="1"/>
</dbReference>
<gene>
    <name evidence="5" type="ORF">A2Y75_11535</name>
</gene>
<keyword evidence="3" id="KW-1133">Transmembrane helix</keyword>
<keyword evidence="1" id="KW-0378">Hydrolase</keyword>
<comment type="caution">
    <text evidence="5">The sequence shown here is derived from an EMBL/GenBank/DDBJ whole genome shotgun (WGS) entry which is preliminary data.</text>
</comment>
<keyword evidence="3" id="KW-0812">Transmembrane</keyword>
<dbReference type="PROSITE" id="PS51786">
    <property type="entry name" value="LON_PROTEOLYTIC"/>
    <property type="match status" value="1"/>
</dbReference>
<evidence type="ECO:0000256" key="3">
    <source>
        <dbReference type="SAM" id="Phobius"/>
    </source>
</evidence>
<comment type="catalytic activity">
    <reaction evidence="1">
        <text>Hydrolysis of proteins in presence of ATP.</text>
        <dbReference type="EC" id="3.4.21.53"/>
    </reaction>
</comment>
<dbReference type="GO" id="GO:0005524">
    <property type="term" value="F:ATP binding"/>
    <property type="evidence" value="ECO:0007669"/>
    <property type="project" value="InterPro"/>
</dbReference>
<organism evidence="5 6">
    <name type="scientific">Candidatus Solincola sediminis</name>
    <dbReference type="NCBI Taxonomy" id="1797199"/>
    <lineage>
        <taxon>Bacteria</taxon>
        <taxon>Bacillati</taxon>
        <taxon>Actinomycetota</taxon>
        <taxon>Candidatus Geothermincolia</taxon>
        <taxon>Candidatus Geothermincolales</taxon>
        <taxon>Candidatus Geothermincolaceae</taxon>
        <taxon>Candidatus Solincola</taxon>
    </lineage>
</organism>
<dbReference type="STRING" id="1797197.A2Y75_11535"/>
<dbReference type="EC" id="3.4.21.53" evidence="1"/>
<dbReference type="Gene3D" id="3.30.230.10">
    <property type="match status" value="1"/>
</dbReference>
<accession>A0A1F2WRP9</accession>
<dbReference type="InterPro" id="IPR020568">
    <property type="entry name" value="Ribosomal_Su5_D2-typ_SF"/>
</dbReference>
<evidence type="ECO:0000256" key="1">
    <source>
        <dbReference type="PROSITE-ProRule" id="PRU01122"/>
    </source>
</evidence>
<dbReference type="EMBL" id="MELK01000015">
    <property type="protein sequence ID" value="OFW59490.1"/>
    <property type="molecule type" value="Genomic_DNA"/>
</dbReference>
<proteinExistence type="inferred from homology"/>
<dbReference type="GO" id="GO:0004252">
    <property type="term" value="F:serine-type endopeptidase activity"/>
    <property type="evidence" value="ECO:0007669"/>
    <property type="project" value="UniProtKB-UniRule"/>
</dbReference>
<dbReference type="Proteomes" id="UP000177876">
    <property type="component" value="Unassembled WGS sequence"/>
</dbReference>
<dbReference type="GO" id="GO:0006508">
    <property type="term" value="P:proteolysis"/>
    <property type="evidence" value="ECO:0007669"/>
    <property type="project" value="UniProtKB-KW"/>
</dbReference>
<feature type="active site" evidence="1">
    <location>
        <position position="285"/>
    </location>
</feature>
<protein>
    <recommendedName>
        <fullName evidence="1">endopeptidase La</fullName>
        <ecNumber evidence="1">3.4.21.53</ecNumber>
    </recommendedName>
</protein>
<dbReference type="GO" id="GO:0004176">
    <property type="term" value="F:ATP-dependent peptidase activity"/>
    <property type="evidence" value="ECO:0007669"/>
    <property type="project" value="UniProtKB-UniRule"/>
</dbReference>
<dbReference type="GO" id="GO:0030163">
    <property type="term" value="P:protein catabolic process"/>
    <property type="evidence" value="ECO:0007669"/>
    <property type="project" value="InterPro"/>
</dbReference>
<feature type="domain" description="Lon proteolytic" evidence="4">
    <location>
        <begin position="279"/>
        <end position="377"/>
    </location>
</feature>
<dbReference type="PANTHER" id="PTHR10046">
    <property type="entry name" value="ATP DEPENDENT LON PROTEASE FAMILY MEMBER"/>
    <property type="match status" value="1"/>
</dbReference>
<dbReference type="SUPFAM" id="SSF50156">
    <property type="entry name" value="PDZ domain-like"/>
    <property type="match status" value="1"/>
</dbReference>
<keyword evidence="1" id="KW-0645">Protease</keyword>
<keyword evidence="3" id="KW-0472">Membrane</keyword>
<dbReference type="InterPro" id="IPR014721">
    <property type="entry name" value="Ribsml_uS5_D2-typ_fold_subgr"/>
</dbReference>
<dbReference type="InterPro" id="IPR008269">
    <property type="entry name" value="Lon_proteolytic"/>
</dbReference>
<sequence>MIENEGRAGNPSGPEPEESPEQPRAPKESFPLGRWIILLLVPLIFMLMVMPTGFVVESPGPAFDLQDDFTVRMAQTYSSMGQFMLTAVSIQESNIVYHLLAVFDHDYRNIKETDYLGKNLDSTGQTLVDDVITVLSQNTATVEGLRGTGKQVSIQGLGVMVVSVLEGLPAFGVMNLADVIVAANGKPVGNAQDLRDIIATASGDDIIKLQVKTISQDMLRQQEDSSPENIDLSAILDKESKEYELRVATDAETGRSLIGVALRDYFTYSSEIQVDWNIENVKGPSAGLMMTLSLINALTPEDLTSGKNIAGTGEIFLSGLVGPIGGLPMKIKAAESRGAEIFIYPAGNESDLAGVTTKMKLYPVATLQEALDILNPH</sequence>
<dbReference type="Pfam" id="PF05362">
    <property type="entry name" value="Lon_C"/>
    <property type="match status" value="1"/>
</dbReference>
<reference evidence="5 6" key="1">
    <citation type="journal article" date="2016" name="Nat. Commun.">
        <title>Thousands of microbial genomes shed light on interconnected biogeochemical processes in an aquifer system.</title>
        <authorList>
            <person name="Anantharaman K."/>
            <person name="Brown C.T."/>
            <person name="Hug L.A."/>
            <person name="Sharon I."/>
            <person name="Castelle C.J."/>
            <person name="Probst A.J."/>
            <person name="Thomas B.C."/>
            <person name="Singh A."/>
            <person name="Wilkins M.J."/>
            <person name="Karaoz U."/>
            <person name="Brodie E.L."/>
            <person name="Williams K.H."/>
            <person name="Hubbard S.S."/>
            <person name="Banfield J.F."/>
        </authorList>
    </citation>
    <scope>NUCLEOTIDE SEQUENCE [LARGE SCALE GENOMIC DNA]</scope>
</reference>
<feature type="region of interest" description="Disordered" evidence="2">
    <location>
        <begin position="1"/>
        <end position="27"/>
    </location>
</feature>
<dbReference type="InterPro" id="IPR027065">
    <property type="entry name" value="Lon_Prtase"/>
</dbReference>
<keyword evidence="1" id="KW-0720">Serine protease</keyword>
<name>A0A1F2WRP9_9ACTN</name>
<comment type="similarity">
    <text evidence="1">Belongs to the peptidase S16 family.</text>
</comment>
<dbReference type="AlphaFoldDB" id="A0A1F2WRP9"/>
<evidence type="ECO:0000259" key="4">
    <source>
        <dbReference type="PROSITE" id="PS51786"/>
    </source>
</evidence>
<feature type="active site" evidence="1">
    <location>
        <position position="330"/>
    </location>
</feature>
<feature type="transmembrane region" description="Helical" evidence="3">
    <location>
        <begin position="35"/>
        <end position="56"/>
    </location>
</feature>